<evidence type="ECO:0000256" key="6">
    <source>
        <dbReference type="SAM" id="Phobius"/>
    </source>
</evidence>
<dbReference type="NCBIfam" id="TIGR02783">
    <property type="entry name" value="TrbL_P"/>
    <property type="match status" value="1"/>
</dbReference>
<feature type="transmembrane region" description="Helical" evidence="6">
    <location>
        <begin position="155"/>
        <end position="178"/>
    </location>
</feature>
<evidence type="ECO:0000256" key="1">
    <source>
        <dbReference type="ARBA" id="ARBA00004141"/>
    </source>
</evidence>
<dbReference type="InterPro" id="IPR014150">
    <property type="entry name" value="Conjugal_tfr_TrbL"/>
</dbReference>
<reference evidence="8 9" key="1">
    <citation type="journal article" date="2013" name="Genome Announc.">
        <title>Draft Genome Sequence of the Methanotrophic Gammaproteobacterium Methyloglobulus morosus DSM 22980 Strain KoM1.</title>
        <authorList>
            <person name="Poehlein A."/>
            <person name="Deutzmann J.S."/>
            <person name="Daniel R."/>
            <person name="Simeonova D.D."/>
        </authorList>
    </citation>
    <scope>NUCLEOTIDE SEQUENCE [LARGE SCALE GENOMIC DNA]</scope>
    <source>
        <strain evidence="8 9">KoM1</strain>
    </source>
</reference>
<feature type="compositionally biased region" description="Polar residues" evidence="5">
    <location>
        <begin position="380"/>
        <end position="395"/>
    </location>
</feature>
<dbReference type="OrthoDB" id="8525003at2"/>
<dbReference type="Pfam" id="PF04610">
    <property type="entry name" value="TrbL"/>
    <property type="match status" value="1"/>
</dbReference>
<feature type="region of interest" description="Disordered" evidence="5">
    <location>
        <begin position="336"/>
        <end position="414"/>
    </location>
</feature>
<name>V5DWI1_9GAMM</name>
<keyword evidence="7" id="KW-0732">Signal</keyword>
<dbReference type="RefSeq" id="WP_023495305.1">
    <property type="nucleotide sequence ID" value="NZ_AYLO01000089.1"/>
</dbReference>
<dbReference type="GO" id="GO:0030255">
    <property type="term" value="P:protein secretion by the type IV secretion system"/>
    <property type="evidence" value="ECO:0007669"/>
    <property type="project" value="InterPro"/>
</dbReference>
<feature type="transmembrane region" description="Helical" evidence="6">
    <location>
        <begin position="58"/>
        <end position="77"/>
    </location>
</feature>
<comment type="subcellular location">
    <subcellularLocation>
        <location evidence="1">Membrane</location>
        <topology evidence="1">Multi-pass membrane protein</topology>
    </subcellularLocation>
</comment>
<organism evidence="8 9">
    <name type="scientific">Methyloglobulus morosus KoM1</name>
    <dbReference type="NCBI Taxonomy" id="1116472"/>
    <lineage>
        <taxon>Bacteria</taxon>
        <taxon>Pseudomonadati</taxon>
        <taxon>Pseudomonadota</taxon>
        <taxon>Gammaproteobacteria</taxon>
        <taxon>Methylococcales</taxon>
        <taxon>Methylococcaceae</taxon>
        <taxon>Methyloglobulus</taxon>
    </lineage>
</organism>
<evidence type="ECO:0000256" key="4">
    <source>
        <dbReference type="ARBA" id="ARBA00023136"/>
    </source>
</evidence>
<feature type="transmembrane region" description="Helical" evidence="6">
    <location>
        <begin position="185"/>
        <end position="205"/>
    </location>
</feature>
<dbReference type="Proteomes" id="UP000017842">
    <property type="component" value="Unassembled WGS sequence"/>
</dbReference>
<evidence type="ECO:0000256" key="5">
    <source>
        <dbReference type="SAM" id="MobiDB-lite"/>
    </source>
</evidence>
<comment type="caution">
    <text evidence="8">The sequence shown here is derived from an EMBL/GenBank/DDBJ whole genome shotgun (WGS) entry which is preliminary data.</text>
</comment>
<feature type="transmembrane region" description="Helical" evidence="6">
    <location>
        <begin position="217"/>
        <end position="238"/>
    </location>
</feature>
<dbReference type="PATRIC" id="fig|1116472.3.peg.2596"/>
<keyword evidence="4 6" id="KW-0472">Membrane</keyword>
<keyword evidence="9" id="KW-1185">Reference proteome</keyword>
<evidence type="ECO:0000313" key="9">
    <source>
        <dbReference type="Proteomes" id="UP000017842"/>
    </source>
</evidence>
<protein>
    <submittedName>
        <fullName evidence="8">TrbL protein of DNA transfer system</fullName>
    </submittedName>
</protein>
<dbReference type="STRING" id="1116472.MGMO_93c00540"/>
<keyword evidence="2 6" id="KW-0812">Transmembrane</keyword>
<feature type="compositionally biased region" description="Low complexity" evidence="5">
    <location>
        <begin position="396"/>
        <end position="411"/>
    </location>
</feature>
<dbReference type="EMBL" id="AYLO01000089">
    <property type="protein sequence ID" value="ESS71696.1"/>
    <property type="molecule type" value="Genomic_DNA"/>
</dbReference>
<accession>V5DWI1</accession>
<feature type="chain" id="PRO_5004731677" evidence="7">
    <location>
        <begin position="26"/>
        <end position="487"/>
    </location>
</feature>
<feature type="transmembrane region" description="Helical" evidence="6">
    <location>
        <begin position="84"/>
        <end position="102"/>
    </location>
</feature>
<feature type="transmembrane region" description="Helical" evidence="6">
    <location>
        <begin position="250"/>
        <end position="268"/>
    </location>
</feature>
<feature type="signal peptide" evidence="7">
    <location>
        <begin position="1"/>
        <end position="25"/>
    </location>
</feature>
<gene>
    <name evidence="8" type="primary">trbL</name>
    <name evidence="8" type="ORF">MGMO_93c00540</name>
</gene>
<feature type="compositionally biased region" description="Low complexity" evidence="5">
    <location>
        <begin position="343"/>
        <end position="369"/>
    </location>
</feature>
<dbReference type="eggNOG" id="COG3846">
    <property type="taxonomic scope" value="Bacteria"/>
</dbReference>
<keyword evidence="3 6" id="KW-1133">Transmembrane helix</keyword>
<evidence type="ECO:0000256" key="2">
    <source>
        <dbReference type="ARBA" id="ARBA00022692"/>
    </source>
</evidence>
<evidence type="ECO:0000256" key="3">
    <source>
        <dbReference type="ARBA" id="ARBA00022989"/>
    </source>
</evidence>
<dbReference type="InterPro" id="IPR007688">
    <property type="entry name" value="Conjugal_tfr_TrbL/VirB6"/>
</dbReference>
<evidence type="ECO:0000256" key="7">
    <source>
        <dbReference type="SAM" id="SignalP"/>
    </source>
</evidence>
<dbReference type="AlphaFoldDB" id="V5DWI1"/>
<proteinExistence type="predicted"/>
<dbReference type="GO" id="GO:0016020">
    <property type="term" value="C:membrane"/>
    <property type="evidence" value="ECO:0007669"/>
    <property type="project" value="UniProtKB-SubCell"/>
</dbReference>
<evidence type="ECO:0000313" key="8">
    <source>
        <dbReference type="EMBL" id="ESS71696.1"/>
    </source>
</evidence>
<sequence>MKTLRTGLVLILLLSAVLTSNDVLAATPDSGVFDTVMGKYQSSAAGWEKTIKTHAYQLFWGLTLISMVWTFGILALKKADISDFFVELIRFLGFTGFYLWLLDNGPQMAMAFINSLKGIAGEAANVKGLEPVGILNTGLDFFQKIVDVTDFSVGAISQAIISMIIGLVILFLFGLIAVNMMLLNIAGWILAYAGIFFLGFGGSRWTSDIAIAFYKNVLMVGAQLMTMMLVVGIGQSFIADLINLMSAEVVMKELGVILIATLVLYGLANKVPTMVSSIVTGHINTGHIGQAGTGALLAGATTAAAVANQAAQAAISTAQSMSGGVMALQAALKSSSGDNQTASNTSSMLGNSGSNTNNSGSNSLASAMGDAVGSIGGIGNTSPLTSSENQTEQQASNSRPSSSVSSQKSGGESFGKALARGIGELAKDKIAQTKQNIRENTFGGKLATAIANPGALAQQSAGFKTSKETPNFNAEIAAFRDKKTKMG</sequence>